<evidence type="ECO:0000256" key="8">
    <source>
        <dbReference type="ARBA" id="ARBA00048668"/>
    </source>
</evidence>
<dbReference type="NCBIfam" id="NF006696">
    <property type="entry name" value="PRK09243.1-3"/>
    <property type="match status" value="1"/>
</dbReference>
<dbReference type="Pfam" id="PF04095">
    <property type="entry name" value="NAPRTase"/>
    <property type="match status" value="1"/>
</dbReference>
<dbReference type="Gene3D" id="3.20.140.10">
    <property type="entry name" value="nicotinate phosphoribosyltransferase"/>
    <property type="match status" value="2"/>
</dbReference>
<dbReference type="Pfam" id="PF17956">
    <property type="entry name" value="NAPRTase_C"/>
    <property type="match status" value="1"/>
</dbReference>
<sequence length="456" mass="50279">MSETSFGYLTQETLPLFTDLYELRMMQAYHAQDHIPRATFSLFVRDLPPNRGYMIAAGLEQAVHYVETLSFGDRALEFLAEQDFDEAFLSWLADFEFTGEIRALPEGTPVFPNEPLLEVTAPIQEAQLLETALINQVGYQSLIATKASRMRDVIDREGDGQRLVDFGSRRAHGTDAGMKAARAAYVGGFDATSNVAAGEAFGIPVSGTMAHSWVQSFEYERDAFETFVDEYGSESVLLIDTYDTVRGAEVANAIAERKDVDLRGVRLDSGDLAALSKAVDEVIPEVDQFISSGMDEYAIHEFFDRGGVGAGFGPGTALVTSTDAPKVEGVYKLVAVERDGEMQPTMKLSKGKVTYPGAKSVRRIESDGEYAGDVLGLRGESGPGEEQLVTVIEDGDRVYEIPGLDEIRETARKKRRKLPERHRRIEDPAPYDVRISDGLQAETDDLRSTLEARISE</sequence>
<evidence type="ECO:0000256" key="3">
    <source>
        <dbReference type="ARBA" id="ARBA00013236"/>
    </source>
</evidence>
<dbReference type="EC" id="6.3.4.21" evidence="3"/>
<dbReference type="InterPro" id="IPR006405">
    <property type="entry name" value="Nic_PRibTrfase_pncB"/>
</dbReference>
<feature type="region of interest" description="Disordered" evidence="9">
    <location>
        <begin position="412"/>
        <end position="442"/>
    </location>
</feature>
<evidence type="ECO:0000256" key="1">
    <source>
        <dbReference type="ARBA" id="ARBA00004952"/>
    </source>
</evidence>
<dbReference type="PIRSF" id="PIRSF000484">
    <property type="entry name" value="NAPRT"/>
    <property type="match status" value="1"/>
</dbReference>
<evidence type="ECO:0000259" key="11">
    <source>
        <dbReference type="Pfam" id="PF17767"/>
    </source>
</evidence>
<protein>
    <recommendedName>
        <fullName evidence="3">nicotinate phosphoribosyltransferase</fullName>
        <ecNumber evidence="3">6.3.4.21</ecNumber>
    </recommendedName>
</protein>
<evidence type="ECO:0000256" key="7">
    <source>
        <dbReference type="ARBA" id="ARBA00022679"/>
    </source>
</evidence>
<comment type="similarity">
    <text evidence="2">Belongs to the NAPRTase family.</text>
</comment>
<evidence type="ECO:0000313" key="13">
    <source>
        <dbReference type="EMBL" id="MFC4541419.1"/>
    </source>
</evidence>
<name>A0ABD5PM20_9EURY</name>
<dbReference type="InterPro" id="IPR007229">
    <property type="entry name" value="Nic_PRibTrfase-Fam"/>
</dbReference>
<comment type="caution">
    <text evidence="13">The sequence shown here is derived from an EMBL/GenBank/DDBJ whole genome shotgun (WGS) entry which is preliminary data.</text>
</comment>
<keyword evidence="5 13" id="KW-0436">Ligase</keyword>
<evidence type="ECO:0000259" key="10">
    <source>
        <dbReference type="Pfam" id="PF04095"/>
    </source>
</evidence>
<dbReference type="AlphaFoldDB" id="A0ABD5PM20"/>
<dbReference type="InterPro" id="IPR041525">
    <property type="entry name" value="N/Namide_PRibTrfase"/>
</dbReference>
<feature type="compositionally biased region" description="Basic residues" evidence="9">
    <location>
        <begin position="412"/>
        <end position="422"/>
    </location>
</feature>
<proteinExistence type="inferred from homology"/>
<keyword evidence="14" id="KW-1185">Reference proteome</keyword>
<evidence type="ECO:0000256" key="6">
    <source>
        <dbReference type="ARBA" id="ARBA00022642"/>
    </source>
</evidence>
<dbReference type="GO" id="GO:0019363">
    <property type="term" value="P:pyridine nucleotide biosynthetic process"/>
    <property type="evidence" value="ECO:0007669"/>
    <property type="project" value="UniProtKB-KW"/>
</dbReference>
<feature type="domain" description="Nicotinate phosphoribosyltransferase C-terminal" evidence="12">
    <location>
        <begin position="387"/>
        <end position="440"/>
    </location>
</feature>
<accession>A0ABD5PM20</accession>
<evidence type="ECO:0000256" key="4">
    <source>
        <dbReference type="ARBA" id="ARBA00022553"/>
    </source>
</evidence>
<keyword evidence="13" id="KW-0328">Glycosyltransferase</keyword>
<evidence type="ECO:0000259" key="12">
    <source>
        <dbReference type="Pfam" id="PF17956"/>
    </source>
</evidence>
<dbReference type="SUPFAM" id="SSF54675">
    <property type="entry name" value="Nicotinate/Quinolinate PRTase N-terminal domain-like"/>
    <property type="match status" value="1"/>
</dbReference>
<keyword evidence="7" id="KW-0808">Transferase</keyword>
<organism evidence="13 14">
    <name type="scientific">Halosolutus amylolyticus</name>
    <dbReference type="NCBI Taxonomy" id="2932267"/>
    <lineage>
        <taxon>Archaea</taxon>
        <taxon>Methanobacteriati</taxon>
        <taxon>Methanobacteriota</taxon>
        <taxon>Stenosarchaea group</taxon>
        <taxon>Halobacteria</taxon>
        <taxon>Halobacteriales</taxon>
        <taxon>Natrialbaceae</taxon>
        <taxon>Halosolutus</taxon>
    </lineage>
</organism>
<dbReference type="InterPro" id="IPR041619">
    <property type="entry name" value="NAPRTase_C"/>
</dbReference>
<evidence type="ECO:0000256" key="2">
    <source>
        <dbReference type="ARBA" id="ARBA00010897"/>
    </source>
</evidence>
<feature type="domain" description="Nicotinate/nicotinamide phosphoribosyltransferase" evidence="10">
    <location>
        <begin position="162"/>
        <end position="343"/>
    </location>
</feature>
<dbReference type="EMBL" id="JBHSFA010000002">
    <property type="protein sequence ID" value="MFC4541419.1"/>
    <property type="molecule type" value="Genomic_DNA"/>
</dbReference>
<reference evidence="13 14" key="1">
    <citation type="journal article" date="2019" name="Int. J. Syst. Evol. Microbiol.">
        <title>The Global Catalogue of Microorganisms (GCM) 10K type strain sequencing project: providing services to taxonomists for standard genome sequencing and annotation.</title>
        <authorList>
            <consortium name="The Broad Institute Genomics Platform"/>
            <consortium name="The Broad Institute Genome Sequencing Center for Infectious Disease"/>
            <person name="Wu L."/>
            <person name="Ma J."/>
        </authorList>
    </citation>
    <scope>NUCLEOTIDE SEQUENCE [LARGE SCALE GENOMIC DNA]</scope>
    <source>
        <strain evidence="13 14">WLHS5</strain>
    </source>
</reference>
<comment type="pathway">
    <text evidence="1">Cofactor biosynthesis; NAD(+) biosynthesis; nicotinate D-ribonucleotide from nicotinate: step 1/1.</text>
</comment>
<dbReference type="InterPro" id="IPR013785">
    <property type="entry name" value="Aldolase_TIM"/>
</dbReference>
<dbReference type="InterPro" id="IPR036068">
    <property type="entry name" value="Nicotinate_pribotase-like_C"/>
</dbReference>
<dbReference type="RefSeq" id="WP_250139548.1">
    <property type="nucleotide sequence ID" value="NZ_JALIQP010000001.1"/>
</dbReference>
<dbReference type="NCBIfam" id="NF009131">
    <property type="entry name" value="PRK12484.1"/>
    <property type="match status" value="1"/>
</dbReference>
<dbReference type="Pfam" id="PF17767">
    <property type="entry name" value="NAPRTase_N"/>
    <property type="match status" value="1"/>
</dbReference>
<dbReference type="CDD" id="cd01570">
    <property type="entry name" value="NAPRTase_A"/>
    <property type="match status" value="1"/>
</dbReference>
<dbReference type="Proteomes" id="UP001595898">
    <property type="component" value="Unassembled WGS sequence"/>
</dbReference>
<evidence type="ECO:0000256" key="5">
    <source>
        <dbReference type="ARBA" id="ARBA00022598"/>
    </source>
</evidence>
<dbReference type="GO" id="GO:0004516">
    <property type="term" value="F:nicotinate phosphoribosyltransferase activity"/>
    <property type="evidence" value="ECO:0007669"/>
    <property type="project" value="UniProtKB-EC"/>
</dbReference>
<dbReference type="NCBIfam" id="TIGR01513">
    <property type="entry name" value="NAPRTase_put"/>
    <property type="match status" value="1"/>
</dbReference>
<feature type="domain" description="Nicotinate phosphoribosyltransferase N-terminal" evidence="11">
    <location>
        <begin position="16"/>
        <end position="137"/>
    </location>
</feature>
<gene>
    <name evidence="13" type="ORF">ACFO5R_05705</name>
</gene>
<evidence type="ECO:0000313" key="14">
    <source>
        <dbReference type="Proteomes" id="UP001595898"/>
    </source>
</evidence>
<dbReference type="Gene3D" id="3.20.20.70">
    <property type="entry name" value="Aldolase class I"/>
    <property type="match status" value="1"/>
</dbReference>
<keyword evidence="4" id="KW-0597">Phosphoprotein</keyword>
<evidence type="ECO:0000256" key="9">
    <source>
        <dbReference type="SAM" id="MobiDB-lite"/>
    </source>
</evidence>
<dbReference type="SUPFAM" id="SSF51690">
    <property type="entry name" value="Nicotinate/Quinolinate PRTase C-terminal domain-like"/>
    <property type="match status" value="1"/>
</dbReference>
<dbReference type="PANTHER" id="PTHR11098">
    <property type="entry name" value="NICOTINATE PHOSPHORIBOSYLTRANSFERASE"/>
    <property type="match status" value="1"/>
</dbReference>
<keyword evidence="6" id="KW-0662">Pyridine nucleotide biosynthesis</keyword>
<comment type="catalytic activity">
    <reaction evidence="8">
        <text>5-phospho-alpha-D-ribose 1-diphosphate + nicotinate + ATP + H2O = nicotinate beta-D-ribonucleotide + ADP + phosphate + diphosphate</text>
        <dbReference type="Rhea" id="RHEA:36163"/>
        <dbReference type="ChEBI" id="CHEBI:15377"/>
        <dbReference type="ChEBI" id="CHEBI:30616"/>
        <dbReference type="ChEBI" id="CHEBI:32544"/>
        <dbReference type="ChEBI" id="CHEBI:33019"/>
        <dbReference type="ChEBI" id="CHEBI:43474"/>
        <dbReference type="ChEBI" id="CHEBI:57502"/>
        <dbReference type="ChEBI" id="CHEBI:58017"/>
        <dbReference type="ChEBI" id="CHEBI:456216"/>
        <dbReference type="EC" id="6.3.4.21"/>
    </reaction>
</comment>
<dbReference type="InterPro" id="IPR040727">
    <property type="entry name" value="NAPRTase_N"/>
</dbReference>
<dbReference type="PANTHER" id="PTHR11098:SF1">
    <property type="entry name" value="NICOTINATE PHOSPHORIBOSYLTRANSFERASE"/>
    <property type="match status" value="1"/>
</dbReference>
<dbReference type="GO" id="GO:0016757">
    <property type="term" value="F:glycosyltransferase activity"/>
    <property type="evidence" value="ECO:0007669"/>
    <property type="project" value="UniProtKB-KW"/>
</dbReference>